<dbReference type="Proteomes" id="UP000683422">
    <property type="component" value="Segment"/>
</dbReference>
<dbReference type="EMBL" id="MZ028627">
    <property type="protein sequence ID" value="QWS68275.1"/>
    <property type="molecule type" value="Genomic_DNA"/>
</dbReference>
<accession>A0A8F2D9L2</accession>
<evidence type="ECO:0000313" key="2">
    <source>
        <dbReference type="Proteomes" id="UP000683422"/>
    </source>
</evidence>
<dbReference type="KEGG" id="vg:80020572"/>
<organism evidence="1 2">
    <name type="scientific">Gordonia phage VanLee</name>
    <dbReference type="NCBI Taxonomy" id="2845816"/>
    <lineage>
        <taxon>Viruses</taxon>
        <taxon>Duplodnaviria</taxon>
        <taxon>Heunggongvirae</taxon>
        <taxon>Uroviricota</taxon>
        <taxon>Caudoviricetes</taxon>
        <taxon>Kruegerviridae</taxon>
        <taxon>Vanleevirus</taxon>
        <taxon>Vanleevirus vanlee</taxon>
    </lineage>
</organism>
<proteinExistence type="predicted"/>
<keyword evidence="2" id="KW-1185">Reference proteome</keyword>
<protein>
    <submittedName>
        <fullName evidence="1">Uncharacterized protein</fullName>
    </submittedName>
</protein>
<gene>
    <name evidence="1" type="primary">159</name>
    <name evidence="1" type="ORF">SEA_VANLEE_159</name>
</gene>
<evidence type="ECO:0000313" key="1">
    <source>
        <dbReference type="EMBL" id="QWS68275.1"/>
    </source>
</evidence>
<name>A0A8F2D9L2_9CAUD</name>
<dbReference type="RefSeq" id="YP_010755899.1">
    <property type="nucleotide sequence ID" value="NC_073474.1"/>
</dbReference>
<reference evidence="1" key="1">
    <citation type="submission" date="2021-04" db="EMBL/GenBank/DDBJ databases">
        <authorList>
            <person name="Barnhill K.B."/>
            <person name="Biggs A.M."/>
            <person name="Bland J."/>
            <person name="Choudhary H.M."/>
            <person name="Crogan R.E."/>
            <person name="Finocchiaro A.B."/>
            <person name="Franco V."/>
            <person name="Fuller T.A."/>
            <person name="Hanwacker C.G."/>
            <person name="Howard Z.E."/>
            <person name="Iqbal M."/>
            <person name="Mathew A.M."/>
            <person name="Miller S."/>
            <person name="Padhye S."/>
            <person name="Rainey E."/>
            <person name="Rodriguez A."/>
            <person name="Stewart E."/>
            <person name="Otero L.A."/>
            <person name="Chase M.A."/>
            <person name="Pollenz R.S."/>
            <person name="Garlena R.A."/>
            <person name="Russell D.A."/>
            <person name="Jacobs-Sera D."/>
            <person name="Hatfull G.F."/>
        </authorList>
    </citation>
    <scope>NUCLEOTIDE SEQUENCE</scope>
</reference>
<sequence length="81" mass="9239">MIHEYKDRDKYGRTCHHFENSAPDRMVGGRRPHVVVVLLPKTVSGPRYLLNDWQVPASSDKELPRFATLAPARAEALRLIS</sequence>
<dbReference type="GeneID" id="80020572"/>